<protein>
    <submittedName>
        <fullName evidence="1">Uncharacterized protein</fullName>
    </submittedName>
</protein>
<evidence type="ECO:0000313" key="2">
    <source>
        <dbReference type="Proteomes" id="UP000635565"/>
    </source>
</evidence>
<sequence length="115" mass="12766">MQVYLLTAEGIAGSYEGAFRLTPRVLLRNLPRNIIMPMPEDPLELRLPNGRLLQAHVASFGVDTWRDAEGNLLIDMDPANPVLSLTITGVELSDILPGTEIWLREPKFQASDKPS</sequence>
<name>A0ABQ3V9G8_9CHLR</name>
<dbReference type="Proteomes" id="UP000635565">
    <property type="component" value="Unassembled WGS sequence"/>
</dbReference>
<keyword evidence="2" id="KW-1185">Reference proteome</keyword>
<evidence type="ECO:0000313" key="1">
    <source>
        <dbReference type="EMBL" id="GHO82313.1"/>
    </source>
</evidence>
<organism evidence="1 2">
    <name type="scientific">Dictyobacter formicarum</name>
    <dbReference type="NCBI Taxonomy" id="2778368"/>
    <lineage>
        <taxon>Bacteria</taxon>
        <taxon>Bacillati</taxon>
        <taxon>Chloroflexota</taxon>
        <taxon>Ktedonobacteria</taxon>
        <taxon>Ktedonobacterales</taxon>
        <taxon>Dictyobacteraceae</taxon>
        <taxon>Dictyobacter</taxon>
    </lineage>
</organism>
<gene>
    <name evidence="1" type="ORF">KSZ_03190</name>
</gene>
<dbReference type="RefSeq" id="WP_201360002.1">
    <property type="nucleotide sequence ID" value="NZ_BNJJ01000001.1"/>
</dbReference>
<dbReference type="EMBL" id="BNJJ01000001">
    <property type="protein sequence ID" value="GHO82313.1"/>
    <property type="molecule type" value="Genomic_DNA"/>
</dbReference>
<accession>A0ABQ3V9G8</accession>
<comment type="caution">
    <text evidence="1">The sequence shown here is derived from an EMBL/GenBank/DDBJ whole genome shotgun (WGS) entry which is preliminary data.</text>
</comment>
<reference evidence="1 2" key="1">
    <citation type="journal article" date="2021" name="Int. J. Syst. Evol. Microbiol.">
        <title>Reticulibacter mediterranei gen. nov., sp. nov., within the new family Reticulibacteraceae fam. nov., and Ktedonospora formicarum gen. nov., sp. nov., Ktedonobacter robiniae sp. nov., Dictyobacter formicarum sp. nov. and Dictyobacter arantiisoli sp. nov., belonging to the class Ktedonobacteria.</title>
        <authorList>
            <person name="Yabe S."/>
            <person name="Zheng Y."/>
            <person name="Wang C.M."/>
            <person name="Sakai Y."/>
            <person name="Abe K."/>
            <person name="Yokota A."/>
            <person name="Donadio S."/>
            <person name="Cavaletti L."/>
            <person name="Monciardini P."/>
        </authorList>
    </citation>
    <scope>NUCLEOTIDE SEQUENCE [LARGE SCALE GENOMIC DNA]</scope>
    <source>
        <strain evidence="1 2">SOSP1-9</strain>
    </source>
</reference>
<proteinExistence type="predicted"/>